<dbReference type="AlphaFoldDB" id="A0A3E1R860"/>
<dbReference type="PANTHER" id="PTHR11635">
    <property type="entry name" value="CAMP-DEPENDENT PROTEIN KINASE REGULATORY CHAIN"/>
    <property type="match status" value="1"/>
</dbReference>
<dbReference type="InterPro" id="IPR018490">
    <property type="entry name" value="cNMP-bd_dom_sf"/>
</dbReference>
<dbReference type="SUPFAM" id="SSF51206">
    <property type="entry name" value="cAMP-binding domain-like"/>
    <property type="match status" value="1"/>
</dbReference>
<dbReference type="OrthoDB" id="8589195at2"/>
<dbReference type="GO" id="GO:0005829">
    <property type="term" value="C:cytosol"/>
    <property type="evidence" value="ECO:0007669"/>
    <property type="project" value="TreeGrafter"/>
</dbReference>
<dbReference type="Gene3D" id="2.60.120.10">
    <property type="entry name" value="Jelly Rolls"/>
    <property type="match status" value="1"/>
</dbReference>
<dbReference type="InterPro" id="IPR014710">
    <property type="entry name" value="RmlC-like_jellyroll"/>
</dbReference>
<dbReference type="PANTHER" id="PTHR11635:SF152">
    <property type="entry name" value="CAMP-DEPENDENT PROTEIN KINASE TYPE I REGULATORY SUBUNIT-RELATED"/>
    <property type="match status" value="1"/>
</dbReference>
<evidence type="ECO:0000313" key="3">
    <source>
        <dbReference type="Proteomes" id="UP000260665"/>
    </source>
</evidence>
<gene>
    <name evidence="2" type="ORF">DIC66_18695</name>
</gene>
<dbReference type="InterPro" id="IPR050503">
    <property type="entry name" value="cAMP-dep_PK_reg_su-like"/>
</dbReference>
<dbReference type="EMBL" id="QFZK01000017">
    <property type="protein sequence ID" value="RFO95391.1"/>
    <property type="molecule type" value="Genomic_DNA"/>
</dbReference>
<evidence type="ECO:0000313" key="2">
    <source>
        <dbReference type="EMBL" id="RFO95391.1"/>
    </source>
</evidence>
<dbReference type="CDD" id="cd00038">
    <property type="entry name" value="CAP_ED"/>
    <property type="match status" value="1"/>
</dbReference>
<dbReference type="PROSITE" id="PS50042">
    <property type="entry name" value="CNMP_BINDING_3"/>
    <property type="match status" value="1"/>
</dbReference>
<dbReference type="GO" id="GO:0005952">
    <property type="term" value="C:cAMP-dependent protein kinase complex"/>
    <property type="evidence" value="ECO:0007669"/>
    <property type="project" value="InterPro"/>
</dbReference>
<feature type="domain" description="Cyclic nucleotide-binding" evidence="1">
    <location>
        <begin position="32"/>
        <end position="138"/>
    </location>
</feature>
<name>A0A3E1R860_9BURK</name>
<accession>A0A3E1R860</accession>
<protein>
    <submittedName>
        <fullName evidence="2">Cyclic nucleotide-binding domain-containing protein</fullName>
    </submittedName>
</protein>
<dbReference type="Proteomes" id="UP000260665">
    <property type="component" value="Unassembled WGS sequence"/>
</dbReference>
<sequence length="198" mass="21344">MNSKLQHIDQIPVAHGISGSDLAARLLSAPEALTGLTMEEALVVVRYMTPRFFPANTRFIREGDAGDSGFMALLIDGDVVVERVTVSRTEPVTIRVLGPGSLIGEIGLVDKEPRSASCTAGTDVWCAILTREAIEAMIKRDPVVAARLLLGVSANIAERLRDTNRQLKLYARLATAMREELASTSTPSSATSSVRPRE</sequence>
<dbReference type="RefSeq" id="WP_117179703.1">
    <property type="nucleotide sequence ID" value="NZ_QFZK01000017.1"/>
</dbReference>
<organism evidence="2 3">
    <name type="scientific">Rhodoferax lacus</name>
    <dbReference type="NCBI Taxonomy" id="2184758"/>
    <lineage>
        <taxon>Bacteria</taxon>
        <taxon>Pseudomonadati</taxon>
        <taxon>Pseudomonadota</taxon>
        <taxon>Betaproteobacteria</taxon>
        <taxon>Burkholderiales</taxon>
        <taxon>Comamonadaceae</taxon>
        <taxon>Rhodoferax</taxon>
    </lineage>
</organism>
<dbReference type="InterPro" id="IPR000595">
    <property type="entry name" value="cNMP-bd_dom"/>
</dbReference>
<comment type="caution">
    <text evidence="2">The sequence shown here is derived from an EMBL/GenBank/DDBJ whole genome shotgun (WGS) entry which is preliminary data.</text>
</comment>
<proteinExistence type="predicted"/>
<dbReference type="SMART" id="SM00100">
    <property type="entry name" value="cNMP"/>
    <property type="match status" value="1"/>
</dbReference>
<dbReference type="Pfam" id="PF00027">
    <property type="entry name" value="cNMP_binding"/>
    <property type="match status" value="1"/>
</dbReference>
<keyword evidence="3" id="KW-1185">Reference proteome</keyword>
<evidence type="ECO:0000259" key="1">
    <source>
        <dbReference type="PROSITE" id="PS50042"/>
    </source>
</evidence>
<reference evidence="2 3" key="1">
    <citation type="submission" date="2018-05" db="EMBL/GenBank/DDBJ databases">
        <title>Rhodoferax soyangensis sp.nov., isolated from an oligotrophic freshwater lake.</title>
        <authorList>
            <person name="Park M."/>
        </authorList>
    </citation>
    <scope>NUCLEOTIDE SEQUENCE [LARGE SCALE GENOMIC DNA]</scope>
    <source>
        <strain evidence="2 3">IMCC26218</strain>
    </source>
</reference>